<keyword evidence="2 5" id="KW-0812">Transmembrane</keyword>
<dbReference type="PANTHER" id="PTHR23501:SF200">
    <property type="entry name" value="TRANSPORTER, PUTATIVE (AFU_ORTHOLOGUE AFUA_3G01360)-RELATED"/>
    <property type="match status" value="1"/>
</dbReference>
<dbReference type="InterPro" id="IPR011701">
    <property type="entry name" value="MFS"/>
</dbReference>
<feature type="transmembrane region" description="Helical" evidence="5">
    <location>
        <begin position="77"/>
        <end position="96"/>
    </location>
</feature>
<keyword evidence="7" id="KW-1185">Reference proteome</keyword>
<dbReference type="SUPFAM" id="SSF103473">
    <property type="entry name" value="MFS general substrate transporter"/>
    <property type="match status" value="1"/>
</dbReference>
<feature type="transmembrane region" description="Helical" evidence="5">
    <location>
        <begin position="190"/>
        <end position="211"/>
    </location>
</feature>
<gene>
    <name evidence="6" type="ORF">CLO192961_LOCUS411251</name>
</gene>
<dbReference type="EMBL" id="CABFNS010000910">
    <property type="protein sequence ID" value="VUC35421.1"/>
    <property type="molecule type" value="Genomic_DNA"/>
</dbReference>
<evidence type="ECO:0000256" key="1">
    <source>
        <dbReference type="ARBA" id="ARBA00004141"/>
    </source>
</evidence>
<feature type="transmembrane region" description="Helical" evidence="5">
    <location>
        <begin position="327"/>
        <end position="347"/>
    </location>
</feature>
<evidence type="ECO:0000256" key="5">
    <source>
        <dbReference type="SAM" id="Phobius"/>
    </source>
</evidence>
<feature type="transmembrane region" description="Helical" evidence="5">
    <location>
        <begin position="102"/>
        <end position="121"/>
    </location>
</feature>
<feature type="transmembrane region" description="Helical" evidence="5">
    <location>
        <begin position="158"/>
        <end position="178"/>
    </location>
</feature>
<evidence type="ECO:0000313" key="6">
    <source>
        <dbReference type="EMBL" id="VUC35421.1"/>
    </source>
</evidence>
<dbReference type="Proteomes" id="UP000766486">
    <property type="component" value="Unassembled WGS sequence"/>
</dbReference>
<evidence type="ECO:0000256" key="4">
    <source>
        <dbReference type="ARBA" id="ARBA00023136"/>
    </source>
</evidence>
<evidence type="ECO:0000256" key="2">
    <source>
        <dbReference type="ARBA" id="ARBA00022692"/>
    </source>
</evidence>
<dbReference type="Pfam" id="PF07690">
    <property type="entry name" value="MFS_1"/>
    <property type="match status" value="2"/>
</dbReference>
<feature type="transmembrane region" description="Helical" evidence="5">
    <location>
        <begin position="223"/>
        <end position="244"/>
    </location>
</feature>
<dbReference type="Gene3D" id="1.20.1250.20">
    <property type="entry name" value="MFS general substrate transporter like domains"/>
    <property type="match status" value="2"/>
</dbReference>
<keyword evidence="4 5" id="KW-0472">Membrane</keyword>
<keyword evidence="3 5" id="KW-1133">Transmembrane helix</keyword>
<comment type="caution">
    <text evidence="6">The sequence shown here is derived from an EMBL/GenBank/DDBJ whole genome shotgun (WGS) entry which is preliminary data.</text>
</comment>
<protein>
    <recommendedName>
        <fullName evidence="8">Major facilitator superfamily (MFS) profile domain-containing protein</fullName>
    </recommendedName>
</protein>
<evidence type="ECO:0000256" key="3">
    <source>
        <dbReference type="ARBA" id="ARBA00022989"/>
    </source>
</evidence>
<feature type="transmembrane region" description="Helical" evidence="5">
    <location>
        <begin position="297"/>
        <end position="320"/>
    </location>
</feature>
<feature type="transmembrane region" description="Helical" evidence="5">
    <location>
        <begin position="467"/>
        <end position="486"/>
    </location>
</feature>
<feature type="transmembrane region" description="Helical" evidence="5">
    <location>
        <begin position="393"/>
        <end position="413"/>
    </location>
</feature>
<comment type="subcellular location">
    <subcellularLocation>
        <location evidence="1">Membrane</location>
        <topology evidence="1">Multi-pass membrane protein</topology>
    </subcellularLocation>
</comment>
<feature type="transmembrane region" description="Helical" evidence="5">
    <location>
        <begin position="256"/>
        <end position="277"/>
    </location>
</feature>
<sequence length="492" mass="53444">MFWYEKPRFYSHRLVRCPVVFLGNALLDDSSTYAYLNYAASDFEQFSLLATLSTAATIVNAVSQLPLSKISDVLERWIAIAFCLVCQTVAFVLMAASSSLSMYAAGYLVYSFGLTGLNILGQIVVADLTSSRVRALAIACFYIPSIFAPWAASFMIDAVIGTIGWRWGVGIFAIFYPGVKLSVRRFCSEIDLGGNLLLCAAFTMILLPITLAGTGDQTFDTMYLRVLLTLGVCSFIGLLAYEYWCVNYPVLPFRYFRNLTIVAVLAMAFCDYLAHFATHTYLFSWALVARNFSPREANFLNLTNLVAQVVIGIPAGLLVYKLKKYKWVLIAGAAIRIVGYGVMLRLGGAKNPVAELYIAQVVQDIGSGILESLMVVAVQVAVPHSELAQATSVFSLFRFTGAAVGSAVAGGIYNNLYSTKLAQYLGPDVDKAMIGMLVESIAASVLPDWGSPERLAAMRAYSDATRYLVIAAVAASVPILLLSVILPNPALV</sequence>
<feature type="transmembrane region" description="Helical" evidence="5">
    <location>
        <begin position="133"/>
        <end position="152"/>
    </location>
</feature>
<accession>A0ABY6UVH3</accession>
<organism evidence="6 7">
    <name type="scientific">Bionectria ochroleuca</name>
    <name type="common">Gliocladium roseum</name>
    <dbReference type="NCBI Taxonomy" id="29856"/>
    <lineage>
        <taxon>Eukaryota</taxon>
        <taxon>Fungi</taxon>
        <taxon>Dikarya</taxon>
        <taxon>Ascomycota</taxon>
        <taxon>Pezizomycotina</taxon>
        <taxon>Sordariomycetes</taxon>
        <taxon>Hypocreomycetidae</taxon>
        <taxon>Hypocreales</taxon>
        <taxon>Bionectriaceae</taxon>
        <taxon>Clonostachys</taxon>
    </lineage>
</organism>
<proteinExistence type="predicted"/>
<dbReference type="InterPro" id="IPR036259">
    <property type="entry name" value="MFS_trans_sf"/>
</dbReference>
<name>A0ABY6UVH3_BIOOC</name>
<dbReference type="PANTHER" id="PTHR23501">
    <property type="entry name" value="MAJOR FACILITATOR SUPERFAMILY"/>
    <property type="match status" value="1"/>
</dbReference>
<evidence type="ECO:0000313" key="7">
    <source>
        <dbReference type="Proteomes" id="UP000766486"/>
    </source>
</evidence>
<evidence type="ECO:0008006" key="8">
    <source>
        <dbReference type="Google" id="ProtNLM"/>
    </source>
</evidence>
<reference evidence="6 7" key="1">
    <citation type="submission" date="2019-06" db="EMBL/GenBank/DDBJ databases">
        <authorList>
            <person name="Broberg M."/>
        </authorList>
    </citation>
    <scope>NUCLEOTIDE SEQUENCE [LARGE SCALE GENOMIC DNA]</scope>
</reference>